<evidence type="ECO:0000256" key="5">
    <source>
        <dbReference type="RuleBase" id="RU000660"/>
    </source>
</evidence>
<dbReference type="Gene3D" id="3.90.1030.10">
    <property type="entry name" value="Ribosomal protein L17"/>
    <property type="match status" value="1"/>
</dbReference>
<evidence type="ECO:0000256" key="4">
    <source>
        <dbReference type="ARBA" id="ARBA00035494"/>
    </source>
</evidence>
<keyword evidence="2 5" id="KW-0689">Ribosomal protein</keyword>
<dbReference type="RefSeq" id="WP_268849713.1">
    <property type="nucleotide sequence ID" value="NZ_CP114006.1"/>
</dbReference>
<dbReference type="SUPFAM" id="SSF64263">
    <property type="entry name" value="Prokaryotic ribosomal protein L17"/>
    <property type="match status" value="1"/>
</dbReference>
<name>A0ABY7BXS4_9MOLU</name>
<evidence type="ECO:0000256" key="3">
    <source>
        <dbReference type="ARBA" id="ARBA00023274"/>
    </source>
</evidence>
<dbReference type="Pfam" id="PF01196">
    <property type="entry name" value="Ribosomal_L17"/>
    <property type="match status" value="1"/>
</dbReference>
<dbReference type="GO" id="GO:0005840">
    <property type="term" value="C:ribosome"/>
    <property type="evidence" value="ECO:0007669"/>
    <property type="project" value="UniProtKB-KW"/>
</dbReference>
<keyword evidence="8" id="KW-1185">Reference proteome</keyword>
<dbReference type="NCBIfam" id="TIGR00059">
    <property type="entry name" value="L17"/>
    <property type="match status" value="1"/>
</dbReference>
<dbReference type="InterPro" id="IPR036373">
    <property type="entry name" value="Ribosomal_bL17_sf"/>
</dbReference>
<keyword evidence="3 5" id="KW-0687">Ribonucleoprotein</keyword>
<organism evidence="7 8">
    <name type="scientific">Candidatus Phytoplasma rubi</name>
    <dbReference type="NCBI Taxonomy" id="399025"/>
    <lineage>
        <taxon>Bacteria</taxon>
        <taxon>Bacillati</taxon>
        <taxon>Mycoplasmatota</taxon>
        <taxon>Mollicutes</taxon>
        <taxon>Acholeplasmatales</taxon>
        <taxon>Acholeplasmataceae</taxon>
        <taxon>Candidatus Phytoplasma</taxon>
        <taxon>16SrV (Elm yellows group)</taxon>
    </lineage>
</organism>
<proteinExistence type="inferred from homology"/>
<dbReference type="PROSITE" id="PS01167">
    <property type="entry name" value="RIBOSOMAL_L17"/>
    <property type="match status" value="1"/>
</dbReference>
<evidence type="ECO:0000256" key="2">
    <source>
        <dbReference type="ARBA" id="ARBA00022980"/>
    </source>
</evidence>
<evidence type="ECO:0000313" key="8">
    <source>
        <dbReference type="Proteomes" id="UP001164727"/>
    </source>
</evidence>
<dbReference type="InterPro" id="IPR047859">
    <property type="entry name" value="Ribosomal_bL17_CS"/>
</dbReference>
<comment type="similarity">
    <text evidence="1 5">Belongs to the bacterial ribosomal protein bL17 family.</text>
</comment>
<dbReference type="PANTHER" id="PTHR14413:SF16">
    <property type="entry name" value="LARGE RIBOSOMAL SUBUNIT PROTEIN BL17M"/>
    <property type="match status" value="1"/>
</dbReference>
<dbReference type="InterPro" id="IPR000456">
    <property type="entry name" value="Ribosomal_bL17"/>
</dbReference>
<evidence type="ECO:0000256" key="1">
    <source>
        <dbReference type="ARBA" id="ARBA00008777"/>
    </source>
</evidence>
<sequence>MAYSKLRCDTSHRKSLLKNLVASFIMNERLFTTESRAKEIRKVVDKVITLSKKNTLDSKRLASTFLFNKRIDSKKTVLQKLFKEISVKYQDRTSGYTRIIKSECRRGDSAPMALILFV</sequence>
<dbReference type="PANTHER" id="PTHR14413">
    <property type="entry name" value="RIBOSOMAL PROTEIN L17"/>
    <property type="match status" value="1"/>
</dbReference>
<gene>
    <name evidence="7" type="ORF">RS022_06870</name>
</gene>
<evidence type="ECO:0000313" key="7">
    <source>
        <dbReference type="EMBL" id="WAN63516.1"/>
    </source>
</evidence>
<protein>
    <recommendedName>
        <fullName evidence="4 6">50S ribosomal protein L17</fullName>
    </recommendedName>
</protein>
<reference evidence="7 8" key="1">
    <citation type="journal article" date="2023" name="Microbiol. Resour. Announc.">
        <title>Complete Genome of 'Candidatus Phytoplasma rubi' RS, a Phytopathogenic Bacterium Associated with Rubus Stunt Disease.</title>
        <authorList>
            <person name="Duckeck D."/>
            <person name="Zubert C."/>
            <person name="Bohm J.W."/>
            <person name="Carminati G."/>
            <person name="Schneider B."/>
            <person name="Kube M."/>
        </authorList>
    </citation>
    <scope>NUCLEOTIDE SEQUENCE [LARGE SCALE GENOMIC DNA]</scope>
    <source>
        <strain evidence="7 8">RS</strain>
    </source>
</reference>
<dbReference type="Proteomes" id="UP001164727">
    <property type="component" value="Chromosome"/>
</dbReference>
<dbReference type="EMBL" id="CP114006">
    <property type="protein sequence ID" value="WAN63516.1"/>
    <property type="molecule type" value="Genomic_DNA"/>
</dbReference>
<accession>A0ABY7BXS4</accession>
<evidence type="ECO:0000256" key="6">
    <source>
        <dbReference type="RuleBase" id="RU000661"/>
    </source>
</evidence>